<dbReference type="AlphaFoldDB" id="A0AAN7BY35"/>
<feature type="compositionally biased region" description="Low complexity" evidence="1">
    <location>
        <begin position="47"/>
        <end position="67"/>
    </location>
</feature>
<feature type="region of interest" description="Disordered" evidence="1">
    <location>
        <begin position="45"/>
        <end position="111"/>
    </location>
</feature>
<reference evidence="3" key="1">
    <citation type="journal article" date="2023" name="Mol. Phylogenet. Evol.">
        <title>Genome-scale phylogeny and comparative genomics of the fungal order Sordariales.</title>
        <authorList>
            <person name="Hensen N."/>
            <person name="Bonometti L."/>
            <person name="Westerberg I."/>
            <person name="Brannstrom I.O."/>
            <person name="Guillou S."/>
            <person name="Cros-Aarteil S."/>
            <person name="Calhoun S."/>
            <person name="Haridas S."/>
            <person name="Kuo A."/>
            <person name="Mondo S."/>
            <person name="Pangilinan J."/>
            <person name="Riley R."/>
            <person name="LaButti K."/>
            <person name="Andreopoulos B."/>
            <person name="Lipzen A."/>
            <person name="Chen C."/>
            <person name="Yan M."/>
            <person name="Daum C."/>
            <person name="Ng V."/>
            <person name="Clum A."/>
            <person name="Steindorff A."/>
            <person name="Ohm R.A."/>
            <person name="Martin F."/>
            <person name="Silar P."/>
            <person name="Natvig D.O."/>
            <person name="Lalanne C."/>
            <person name="Gautier V."/>
            <person name="Ament-Velasquez S.L."/>
            <person name="Kruys A."/>
            <person name="Hutchinson M.I."/>
            <person name="Powell A.J."/>
            <person name="Barry K."/>
            <person name="Miller A.N."/>
            <person name="Grigoriev I.V."/>
            <person name="Debuchy R."/>
            <person name="Gladieux P."/>
            <person name="Hiltunen Thoren M."/>
            <person name="Johannesson H."/>
        </authorList>
    </citation>
    <scope>NUCLEOTIDE SEQUENCE</scope>
    <source>
        <strain evidence="3">CBS 990.96</strain>
    </source>
</reference>
<sequence length="172" mass="17487">MKAVTYAALLMGVLSTALGQKTLGPSPTESIGCVPHGDHWDCEGPRVTADVTTGTGPAVTTAPATTPAHHDDDHDHDHDHDHSDSDDEHDHHSGTESLKPSPTESYGCEPHGDHWHCEGHVTASSTLFTTTTSTSASADAASTSSSAVSTAGAAQATGLGIAGLMAVVAMAL</sequence>
<evidence type="ECO:0000313" key="3">
    <source>
        <dbReference type="EMBL" id="KAK4231685.1"/>
    </source>
</evidence>
<organism evidence="3 4">
    <name type="scientific">Podospora fimiseda</name>
    <dbReference type="NCBI Taxonomy" id="252190"/>
    <lineage>
        <taxon>Eukaryota</taxon>
        <taxon>Fungi</taxon>
        <taxon>Dikarya</taxon>
        <taxon>Ascomycota</taxon>
        <taxon>Pezizomycotina</taxon>
        <taxon>Sordariomycetes</taxon>
        <taxon>Sordariomycetidae</taxon>
        <taxon>Sordariales</taxon>
        <taxon>Podosporaceae</taxon>
        <taxon>Podospora</taxon>
    </lineage>
</organism>
<evidence type="ECO:0000313" key="4">
    <source>
        <dbReference type="Proteomes" id="UP001301958"/>
    </source>
</evidence>
<protein>
    <recommendedName>
        <fullName evidence="5">GPI anchored protein</fullName>
    </recommendedName>
</protein>
<feature type="signal peptide" evidence="2">
    <location>
        <begin position="1"/>
        <end position="19"/>
    </location>
</feature>
<evidence type="ECO:0000256" key="2">
    <source>
        <dbReference type="SAM" id="SignalP"/>
    </source>
</evidence>
<evidence type="ECO:0008006" key="5">
    <source>
        <dbReference type="Google" id="ProtNLM"/>
    </source>
</evidence>
<proteinExistence type="predicted"/>
<keyword evidence="2" id="KW-0732">Signal</keyword>
<keyword evidence="4" id="KW-1185">Reference proteome</keyword>
<accession>A0AAN7BY35</accession>
<comment type="caution">
    <text evidence="3">The sequence shown here is derived from an EMBL/GenBank/DDBJ whole genome shotgun (WGS) entry which is preliminary data.</text>
</comment>
<reference evidence="3" key="2">
    <citation type="submission" date="2023-05" db="EMBL/GenBank/DDBJ databases">
        <authorList>
            <consortium name="Lawrence Berkeley National Laboratory"/>
            <person name="Steindorff A."/>
            <person name="Hensen N."/>
            <person name="Bonometti L."/>
            <person name="Westerberg I."/>
            <person name="Brannstrom I.O."/>
            <person name="Guillou S."/>
            <person name="Cros-Aarteil S."/>
            <person name="Calhoun S."/>
            <person name="Haridas S."/>
            <person name="Kuo A."/>
            <person name="Mondo S."/>
            <person name="Pangilinan J."/>
            <person name="Riley R."/>
            <person name="Labutti K."/>
            <person name="Andreopoulos B."/>
            <person name="Lipzen A."/>
            <person name="Chen C."/>
            <person name="Yanf M."/>
            <person name="Daum C."/>
            <person name="Ng V."/>
            <person name="Clum A."/>
            <person name="Ohm R."/>
            <person name="Martin F."/>
            <person name="Silar P."/>
            <person name="Natvig D."/>
            <person name="Lalanne C."/>
            <person name="Gautier V."/>
            <person name="Ament-Velasquez S.L."/>
            <person name="Kruys A."/>
            <person name="Hutchinson M.I."/>
            <person name="Powell A.J."/>
            <person name="Barry K."/>
            <person name="Miller A.N."/>
            <person name="Grigoriev I.V."/>
            <person name="Debuchy R."/>
            <person name="Gladieux P."/>
            <person name="Thoren M.H."/>
            <person name="Johannesson H."/>
        </authorList>
    </citation>
    <scope>NUCLEOTIDE SEQUENCE</scope>
    <source>
        <strain evidence="3">CBS 990.96</strain>
    </source>
</reference>
<evidence type="ECO:0000256" key="1">
    <source>
        <dbReference type="SAM" id="MobiDB-lite"/>
    </source>
</evidence>
<dbReference type="EMBL" id="MU865291">
    <property type="protein sequence ID" value="KAK4231685.1"/>
    <property type="molecule type" value="Genomic_DNA"/>
</dbReference>
<feature type="chain" id="PRO_5042834411" description="GPI anchored protein" evidence="2">
    <location>
        <begin position="20"/>
        <end position="172"/>
    </location>
</feature>
<name>A0AAN7BY35_9PEZI</name>
<dbReference type="Proteomes" id="UP001301958">
    <property type="component" value="Unassembled WGS sequence"/>
</dbReference>
<gene>
    <name evidence="3" type="ORF">QBC38DRAFT_201489</name>
</gene>
<feature type="compositionally biased region" description="Basic and acidic residues" evidence="1">
    <location>
        <begin position="68"/>
        <end position="94"/>
    </location>
</feature>